<dbReference type="InterPro" id="IPR025588">
    <property type="entry name" value="YcxB-like_C"/>
</dbReference>
<dbReference type="Proteomes" id="UP000190951">
    <property type="component" value="Chromosome"/>
</dbReference>
<evidence type="ECO:0000313" key="1">
    <source>
        <dbReference type="EMBL" id="URZ11036.1"/>
    </source>
</evidence>
<keyword evidence="2" id="KW-1185">Reference proteome</keyword>
<dbReference type="RefSeq" id="WP_077833356.1">
    <property type="nucleotide sequence ID" value="NZ_CP096983.1"/>
</dbReference>
<dbReference type="AlphaFoldDB" id="A0A1S8L0T1"/>
<proteinExistence type="predicted"/>
<dbReference type="Pfam" id="PF14317">
    <property type="entry name" value="YcxB"/>
    <property type="match status" value="1"/>
</dbReference>
<sequence length="180" mass="21726">MEINYQISREELVSFHTNHVTETKNYKYAIIGNTFFLFLLVFFVLIVSKNSFYTLSTIVMCLISLVFRKKYMLHRIKKRLLKIFSFEKYNNYFQPTILIFIEDGLNLNTSLSQRIYKWTSLNKIYLIDDYIFIQTNSHDDLLIPTNAFKDSKDKEFFINIITQNTNLEIRNKYPIEFKYQ</sequence>
<gene>
    <name evidence="1" type="ORF">CROST_017520</name>
</gene>
<evidence type="ECO:0000313" key="2">
    <source>
        <dbReference type="Proteomes" id="UP000190951"/>
    </source>
</evidence>
<dbReference type="STRING" id="84029.CROST_33630"/>
<organism evidence="1 2">
    <name type="scientific">Clostridium felsineum</name>
    <dbReference type="NCBI Taxonomy" id="36839"/>
    <lineage>
        <taxon>Bacteria</taxon>
        <taxon>Bacillati</taxon>
        <taxon>Bacillota</taxon>
        <taxon>Clostridia</taxon>
        <taxon>Eubacteriales</taxon>
        <taxon>Clostridiaceae</taxon>
        <taxon>Clostridium</taxon>
    </lineage>
</organism>
<dbReference type="EMBL" id="CP096983">
    <property type="protein sequence ID" value="URZ11036.1"/>
    <property type="molecule type" value="Genomic_DNA"/>
</dbReference>
<dbReference type="KEGG" id="crw:CROST_017520"/>
<name>A0A1S8L0T1_9CLOT</name>
<protein>
    <submittedName>
        <fullName evidence="1">Uncharacterized protein</fullName>
    </submittedName>
</protein>
<accession>A0A1S8L0T1</accession>
<reference evidence="1 2" key="1">
    <citation type="submission" date="2022-04" db="EMBL/GenBank/DDBJ databases">
        <title>Genome sequence of C. roseum typestrain.</title>
        <authorList>
            <person name="Poehlein A."/>
            <person name="Schoch T."/>
            <person name="Duerre P."/>
            <person name="Daniel R."/>
        </authorList>
    </citation>
    <scope>NUCLEOTIDE SEQUENCE [LARGE SCALE GENOMIC DNA]</scope>
    <source>
        <strain evidence="1 2">DSM 7320</strain>
    </source>
</reference>